<comment type="caution">
    <text evidence="11">The sequence shown here is derived from an EMBL/GenBank/DDBJ whole genome shotgun (WGS) entry which is preliminary data.</text>
</comment>
<keyword evidence="5" id="KW-0547">Nucleotide-binding</keyword>
<keyword evidence="7" id="KW-0067">ATP-binding</keyword>
<keyword evidence="12" id="KW-1185">Reference proteome</keyword>
<feature type="transmembrane region" description="Helical" evidence="9">
    <location>
        <begin position="57"/>
        <end position="77"/>
    </location>
</feature>
<dbReference type="InterPro" id="IPR011495">
    <property type="entry name" value="Sig_transdc_His_kin_sub2_dim/P"/>
</dbReference>
<evidence type="ECO:0000259" key="10">
    <source>
        <dbReference type="Pfam" id="PF07568"/>
    </source>
</evidence>
<dbReference type="PANTHER" id="PTHR41523:SF8">
    <property type="entry name" value="ETHYLENE RESPONSE SENSOR PROTEIN"/>
    <property type="match status" value="1"/>
</dbReference>
<dbReference type="EMBL" id="PZZN01000002">
    <property type="protein sequence ID" value="PTM45977.1"/>
    <property type="molecule type" value="Genomic_DNA"/>
</dbReference>
<reference evidence="11 12" key="1">
    <citation type="submission" date="2018-04" db="EMBL/GenBank/DDBJ databases">
        <title>Genomic Encyclopedia of Type Strains, Phase III (KMG-III): the genomes of soil and plant-associated and newly described type strains.</title>
        <authorList>
            <person name="Whitman W."/>
        </authorList>
    </citation>
    <scope>NUCLEOTIDE SEQUENCE [LARGE SCALE GENOMIC DNA]</scope>
    <source>
        <strain evidence="11 12">NW12</strain>
    </source>
</reference>
<organism evidence="11 12">
    <name type="scientific">Sphingomonas aerolata</name>
    <dbReference type="NCBI Taxonomy" id="185951"/>
    <lineage>
        <taxon>Bacteria</taxon>
        <taxon>Pseudomonadati</taxon>
        <taxon>Pseudomonadota</taxon>
        <taxon>Alphaproteobacteria</taxon>
        <taxon>Sphingomonadales</taxon>
        <taxon>Sphingomonadaceae</taxon>
        <taxon>Sphingomonas</taxon>
    </lineage>
</organism>
<evidence type="ECO:0000256" key="9">
    <source>
        <dbReference type="SAM" id="Phobius"/>
    </source>
</evidence>
<feature type="compositionally biased region" description="Low complexity" evidence="8">
    <location>
        <begin position="24"/>
        <end position="33"/>
    </location>
</feature>
<dbReference type="AlphaFoldDB" id="A0A2T4YR35"/>
<dbReference type="Gene3D" id="3.30.450.20">
    <property type="entry name" value="PAS domain"/>
    <property type="match status" value="1"/>
</dbReference>
<accession>A0A2T4YR35</accession>
<keyword evidence="4" id="KW-0808">Transferase</keyword>
<dbReference type="GO" id="GO:0004673">
    <property type="term" value="F:protein histidine kinase activity"/>
    <property type="evidence" value="ECO:0007669"/>
    <property type="project" value="UniProtKB-EC"/>
</dbReference>
<gene>
    <name evidence="11" type="ORF">C8J24_2210</name>
</gene>
<sequence length="556" mass="58808">MASPTGSVSKSGTPSPAVPGSTETPTDTSSVDADATAARPLSQIATAIGRLPTGAKLFLILSAALLPLALIAIFATLQTTRVADAEARARLRVAAAESARSIAIELIGDMTALRVAVNALGFDPADAPSCARAQGVFAQQASSGTRFVITDRAGRVLCGRALPEAVALDSTSNPVAAAIVPNRGLVLAITGPGGETSARAYFPQPFLERIGRPSNQTLEFNSALMLGQDALLLESIDDEAPLDRLETMRTDLGVAGLALRTSIRSAPITSSLIIALLLPLLMWAAAAGIGWFVVDRLLIRPLRQLRAAVAAFTPGEVIDTGTVRTMPAQEIRELGDTFQVISRTVAAHEAGLAAGLVRQTKLTREVHHRVKNNLQVISSLINFHARSARSADATEAYSSIQRRVDALAVVHRNHFAELEENRGLNMRTMLGELSANIRATAPDRSHGLGITLDVAPFLVNQDVAVAVAFLATETIELAMTCDPSAQIRVSIQPGATPDRAVLRVVSRALIESDALREAATRYGRVMEGLSRQLRSALHHDPLVGAYEIAFAVIGRD</sequence>
<feature type="domain" description="Signal transduction histidine kinase subgroup 2 dimerisation and phosphoacceptor" evidence="10">
    <location>
        <begin position="365"/>
        <end position="439"/>
    </location>
</feature>
<dbReference type="Proteomes" id="UP000240996">
    <property type="component" value="Unassembled WGS sequence"/>
</dbReference>
<proteinExistence type="predicted"/>
<keyword evidence="9" id="KW-0812">Transmembrane</keyword>
<evidence type="ECO:0000256" key="8">
    <source>
        <dbReference type="SAM" id="MobiDB-lite"/>
    </source>
</evidence>
<dbReference type="PANTHER" id="PTHR41523">
    <property type="entry name" value="TWO-COMPONENT SYSTEM SENSOR PROTEIN"/>
    <property type="match status" value="1"/>
</dbReference>
<dbReference type="GO" id="GO:0005524">
    <property type="term" value="F:ATP binding"/>
    <property type="evidence" value="ECO:0007669"/>
    <property type="project" value="UniProtKB-KW"/>
</dbReference>
<protein>
    <recommendedName>
        <fullName evidence="2">histidine kinase</fullName>
        <ecNumber evidence="2">2.7.13.3</ecNumber>
    </recommendedName>
</protein>
<name>A0A2T4YR35_9SPHN</name>
<evidence type="ECO:0000256" key="4">
    <source>
        <dbReference type="ARBA" id="ARBA00022679"/>
    </source>
</evidence>
<keyword evidence="3" id="KW-0597">Phosphoprotein</keyword>
<keyword evidence="9" id="KW-1133">Transmembrane helix</keyword>
<evidence type="ECO:0000313" key="12">
    <source>
        <dbReference type="Proteomes" id="UP000240996"/>
    </source>
</evidence>
<keyword evidence="9" id="KW-0472">Membrane</keyword>
<evidence type="ECO:0000256" key="3">
    <source>
        <dbReference type="ARBA" id="ARBA00022553"/>
    </source>
</evidence>
<feature type="compositionally biased region" description="Polar residues" evidence="8">
    <location>
        <begin position="1"/>
        <end position="14"/>
    </location>
</feature>
<evidence type="ECO:0000256" key="7">
    <source>
        <dbReference type="ARBA" id="ARBA00022840"/>
    </source>
</evidence>
<feature type="region of interest" description="Disordered" evidence="8">
    <location>
        <begin position="1"/>
        <end position="33"/>
    </location>
</feature>
<dbReference type="RefSeq" id="WP_107932293.1">
    <property type="nucleotide sequence ID" value="NZ_PZZN01000002.1"/>
</dbReference>
<comment type="catalytic activity">
    <reaction evidence="1">
        <text>ATP + protein L-histidine = ADP + protein N-phospho-L-histidine.</text>
        <dbReference type="EC" id="2.7.13.3"/>
    </reaction>
</comment>
<evidence type="ECO:0000256" key="2">
    <source>
        <dbReference type="ARBA" id="ARBA00012438"/>
    </source>
</evidence>
<keyword evidence="6" id="KW-0418">Kinase</keyword>
<evidence type="ECO:0000256" key="1">
    <source>
        <dbReference type="ARBA" id="ARBA00000085"/>
    </source>
</evidence>
<dbReference type="Pfam" id="PF07568">
    <property type="entry name" value="HisKA_2"/>
    <property type="match status" value="1"/>
</dbReference>
<evidence type="ECO:0000256" key="6">
    <source>
        <dbReference type="ARBA" id="ARBA00022777"/>
    </source>
</evidence>
<dbReference type="EC" id="2.7.13.3" evidence="2"/>
<evidence type="ECO:0000313" key="11">
    <source>
        <dbReference type="EMBL" id="PTM45977.1"/>
    </source>
</evidence>
<feature type="transmembrane region" description="Helical" evidence="9">
    <location>
        <begin position="272"/>
        <end position="294"/>
    </location>
</feature>
<evidence type="ECO:0000256" key="5">
    <source>
        <dbReference type="ARBA" id="ARBA00022741"/>
    </source>
</evidence>